<keyword evidence="2" id="KW-1277">Toxin-antitoxin system</keyword>
<dbReference type="Pfam" id="PF05016">
    <property type="entry name" value="ParE_toxin"/>
    <property type="match status" value="1"/>
</dbReference>
<dbReference type="AlphaFoldDB" id="A0A1F4Z9K3"/>
<gene>
    <name evidence="3" type="ORF">A2989_02170</name>
</gene>
<dbReference type="STRING" id="1797259.A2989_02170"/>
<sequence>MSWSWEFTKKSEAQFKKLDNQIKERVEEKLDFWVASGKPMEFAEPLSDYELGAYRFRVGNYRIIFDVDGETIVVLAVGHRRDIYR</sequence>
<dbReference type="InterPro" id="IPR007712">
    <property type="entry name" value="RelE/ParE_toxin"/>
</dbReference>
<protein>
    <recommendedName>
        <fullName evidence="5">Addiction module toxin RelE</fullName>
    </recommendedName>
</protein>
<comment type="similarity">
    <text evidence="1">Belongs to the RelE toxin family.</text>
</comment>
<organism evidence="3 4">
    <name type="scientific">Candidatus Amesbacteria bacterium RIFCSPLOWO2_01_FULL_48_25</name>
    <dbReference type="NCBI Taxonomy" id="1797259"/>
    <lineage>
        <taxon>Bacteria</taxon>
        <taxon>Candidatus Amesiibacteriota</taxon>
    </lineage>
</organism>
<dbReference type="EMBL" id="MEXN01000009">
    <property type="protein sequence ID" value="OGD03099.1"/>
    <property type="molecule type" value="Genomic_DNA"/>
</dbReference>
<evidence type="ECO:0000256" key="1">
    <source>
        <dbReference type="ARBA" id="ARBA00006226"/>
    </source>
</evidence>
<dbReference type="SUPFAM" id="SSF143011">
    <property type="entry name" value="RelE-like"/>
    <property type="match status" value="1"/>
</dbReference>
<proteinExistence type="inferred from homology"/>
<accession>A0A1F4Z9K3</accession>
<comment type="caution">
    <text evidence="3">The sequence shown here is derived from an EMBL/GenBank/DDBJ whole genome shotgun (WGS) entry which is preliminary data.</text>
</comment>
<evidence type="ECO:0000256" key="2">
    <source>
        <dbReference type="ARBA" id="ARBA00022649"/>
    </source>
</evidence>
<dbReference type="Gene3D" id="3.30.2310.20">
    <property type="entry name" value="RelE-like"/>
    <property type="match status" value="1"/>
</dbReference>
<evidence type="ECO:0000313" key="3">
    <source>
        <dbReference type="EMBL" id="OGD03099.1"/>
    </source>
</evidence>
<evidence type="ECO:0000313" key="4">
    <source>
        <dbReference type="Proteomes" id="UP000177080"/>
    </source>
</evidence>
<name>A0A1F4Z9K3_9BACT</name>
<evidence type="ECO:0008006" key="5">
    <source>
        <dbReference type="Google" id="ProtNLM"/>
    </source>
</evidence>
<dbReference type="Proteomes" id="UP000177080">
    <property type="component" value="Unassembled WGS sequence"/>
</dbReference>
<reference evidence="3 4" key="1">
    <citation type="journal article" date="2016" name="Nat. Commun.">
        <title>Thousands of microbial genomes shed light on interconnected biogeochemical processes in an aquifer system.</title>
        <authorList>
            <person name="Anantharaman K."/>
            <person name="Brown C.T."/>
            <person name="Hug L.A."/>
            <person name="Sharon I."/>
            <person name="Castelle C.J."/>
            <person name="Probst A.J."/>
            <person name="Thomas B.C."/>
            <person name="Singh A."/>
            <person name="Wilkins M.J."/>
            <person name="Karaoz U."/>
            <person name="Brodie E.L."/>
            <person name="Williams K.H."/>
            <person name="Hubbard S.S."/>
            <person name="Banfield J.F."/>
        </authorList>
    </citation>
    <scope>NUCLEOTIDE SEQUENCE [LARGE SCALE GENOMIC DNA]</scope>
</reference>
<dbReference type="PANTHER" id="PTHR35601">
    <property type="entry name" value="TOXIN RELE"/>
    <property type="match status" value="1"/>
</dbReference>
<dbReference type="PANTHER" id="PTHR35601:SF1">
    <property type="entry name" value="TOXIN RELE"/>
    <property type="match status" value="1"/>
</dbReference>
<dbReference type="InterPro" id="IPR035093">
    <property type="entry name" value="RelE/ParE_toxin_dom_sf"/>
</dbReference>